<dbReference type="GO" id="GO:0042781">
    <property type="term" value="F:3'-tRNA processing endoribonuclease activity"/>
    <property type="evidence" value="ECO:0007669"/>
    <property type="project" value="TreeGrafter"/>
</dbReference>
<dbReference type="AlphaFoldDB" id="A0A4U0H8K8"/>
<dbReference type="SUPFAM" id="SSF56281">
    <property type="entry name" value="Metallo-hydrolase/oxidoreductase"/>
    <property type="match status" value="1"/>
</dbReference>
<proteinExistence type="predicted"/>
<gene>
    <name evidence="2" type="ORF">FAZ19_07645</name>
</gene>
<evidence type="ECO:0000313" key="3">
    <source>
        <dbReference type="Proteomes" id="UP000309872"/>
    </source>
</evidence>
<feature type="domain" description="Metallo-beta-lactamase" evidence="1">
    <location>
        <begin position="27"/>
        <end position="226"/>
    </location>
</feature>
<keyword evidence="2" id="KW-0378">Hydrolase</keyword>
<dbReference type="PANTHER" id="PTHR46018">
    <property type="entry name" value="ZINC PHOSPHODIESTERASE ELAC PROTEIN 1"/>
    <property type="match status" value="1"/>
</dbReference>
<dbReference type="CDD" id="cd07740">
    <property type="entry name" value="metallo-hydrolase-like_MBL-fold"/>
    <property type="match status" value="1"/>
</dbReference>
<evidence type="ECO:0000313" key="2">
    <source>
        <dbReference type="EMBL" id="TJY66782.1"/>
    </source>
</evidence>
<dbReference type="InterPro" id="IPR036866">
    <property type="entry name" value="RibonucZ/Hydroxyglut_hydro"/>
</dbReference>
<dbReference type="Gene3D" id="3.60.15.10">
    <property type="entry name" value="Ribonuclease Z/Hydroxyacylglutathione hydrolase-like"/>
    <property type="match status" value="1"/>
</dbReference>
<dbReference type="Pfam" id="PF23023">
    <property type="entry name" value="Anti-Pycsar_Apyc1"/>
    <property type="match status" value="1"/>
</dbReference>
<dbReference type="OrthoDB" id="9800940at2"/>
<dbReference type="EMBL" id="SUKA01000002">
    <property type="protein sequence ID" value="TJY66782.1"/>
    <property type="molecule type" value="Genomic_DNA"/>
</dbReference>
<organism evidence="2 3">
    <name type="scientific">Sphingobacterium alkalisoli</name>
    <dbReference type="NCBI Taxonomy" id="1874115"/>
    <lineage>
        <taxon>Bacteria</taxon>
        <taxon>Pseudomonadati</taxon>
        <taxon>Bacteroidota</taxon>
        <taxon>Sphingobacteriia</taxon>
        <taxon>Sphingobacteriales</taxon>
        <taxon>Sphingobacteriaceae</taxon>
        <taxon>Sphingobacterium</taxon>
    </lineage>
</organism>
<dbReference type="RefSeq" id="WP_136820131.1">
    <property type="nucleotide sequence ID" value="NZ_BMJX01000002.1"/>
</dbReference>
<evidence type="ECO:0000259" key="1">
    <source>
        <dbReference type="SMART" id="SM00849"/>
    </source>
</evidence>
<dbReference type="InterPro" id="IPR001279">
    <property type="entry name" value="Metallo-B-lactamas"/>
</dbReference>
<dbReference type="Proteomes" id="UP000309872">
    <property type="component" value="Unassembled WGS sequence"/>
</dbReference>
<keyword evidence="3" id="KW-1185">Reference proteome</keyword>
<reference evidence="2 3" key="1">
    <citation type="submission" date="2019-04" db="EMBL/GenBank/DDBJ databases">
        <title>Sphingobacterium olei sp. nov., isolated from oil-contaminated soil.</title>
        <authorList>
            <person name="Liu B."/>
        </authorList>
    </citation>
    <scope>NUCLEOTIDE SEQUENCE [LARGE SCALE GENOMIC DNA]</scope>
    <source>
        <strain evidence="2 3">Y3L14</strain>
    </source>
</reference>
<sequence>MQHQENFNTHMLTVIGCGDAFSSGGNTQTCFHVQSPDGAFLIDCGTGALAGLKKNGLPLSDVDTIIISHFHGDHYGGLPYLLLDAAKERREKPLTIISPPGCEEKIQQLFELLYPGTAVLDKLSLTFVSYQAEEEISLPHLSVVPIPVAHKPESQPHGIRIRTADKIIGYSGDTNWTERLVDIAAGADLFICECCFYNTEVDGHLNYLELSKHIDRFSAKKILLTHFDEEMLAHMDNITVPRAYDGLRLVL</sequence>
<dbReference type="SMART" id="SM00849">
    <property type="entry name" value="Lactamase_B"/>
    <property type="match status" value="1"/>
</dbReference>
<protein>
    <submittedName>
        <fullName evidence="2">MBL fold metallo-hydrolase</fullName>
    </submittedName>
</protein>
<comment type="caution">
    <text evidence="2">The sequence shown here is derived from an EMBL/GenBank/DDBJ whole genome shotgun (WGS) entry which is preliminary data.</text>
</comment>
<name>A0A4U0H8K8_9SPHI</name>
<accession>A0A4U0H8K8</accession>
<dbReference type="PANTHER" id="PTHR46018:SF7">
    <property type="entry name" value="RIBONUCLEASE Z"/>
    <property type="match status" value="1"/>
</dbReference>